<comment type="caution">
    <text evidence="1">The sequence shown here is derived from an EMBL/GenBank/DDBJ whole genome shotgun (WGS) entry which is preliminary data.</text>
</comment>
<organism evidence="1 2">
    <name type="scientific">Eragrostis curvula</name>
    <name type="common">weeping love grass</name>
    <dbReference type="NCBI Taxonomy" id="38414"/>
    <lineage>
        <taxon>Eukaryota</taxon>
        <taxon>Viridiplantae</taxon>
        <taxon>Streptophyta</taxon>
        <taxon>Embryophyta</taxon>
        <taxon>Tracheophyta</taxon>
        <taxon>Spermatophyta</taxon>
        <taxon>Magnoliopsida</taxon>
        <taxon>Liliopsida</taxon>
        <taxon>Poales</taxon>
        <taxon>Poaceae</taxon>
        <taxon>PACMAD clade</taxon>
        <taxon>Chloridoideae</taxon>
        <taxon>Eragrostideae</taxon>
        <taxon>Eragrostidinae</taxon>
        <taxon>Eragrostis</taxon>
    </lineage>
</organism>
<reference evidence="1 2" key="1">
    <citation type="journal article" date="2019" name="Sci. Rep.">
        <title>A high-quality genome of Eragrostis curvula grass provides insights into Poaceae evolution and supports new strategies to enhance forage quality.</title>
        <authorList>
            <person name="Carballo J."/>
            <person name="Santos B.A.C.M."/>
            <person name="Zappacosta D."/>
            <person name="Garbus I."/>
            <person name="Selva J.P."/>
            <person name="Gallo C.A."/>
            <person name="Diaz A."/>
            <person name="Albertini E."/>
            <person name="Caccamo M."/>
            <person name="Echenique V."/>
        </authorList>
    </citation>
    <scope>NUCLEOTIDE SEQUENCE [LARGE SCALE GENOMIC DNA]</scope>
    <source>
        <strain evidence="2">cv. Victoria</strain>
        <tissue evidence="1">Leaf</tissue>
    </source>
</reference>
<dbReference type="Pfam" id="PF05212">
    <property type="entry name" value="DUF707"/>
    <property type="match status" value="1"/>
</dbReference>
<feature type="non-terminal residue" evidence="1">
    <location>
        <position position="1"/>
    </location>
</feature>
<accession>A0A5J9VUY0</accession>
<evidence type="ECO:0000313" key="1">
    <source>
        <dbReference type="EMBL" id="TVU39427.1"/>
    </source>
</evidence>
<sequence>MSVSNLPQVTNLKPDHHYITRVDLRWYMSLSMILSGHHQSQEFACLKKHAKSWQYRNDILDDLLEVILIGAFLDANEIYLDISAVEQPIEESGEERVWMIYLRYRAKGDHAHNVGVDSEYMLHRGIPMLSDDSKGTSSTGQAAVRWRSFKEMQIFNKRWVEASMEDKSWTDPYAAHLLTAISIKYNFADEPMQGSDGTRANARRVLLWLQQLHPCIWAKVPVLPVGG</sequence>
<protein>
    <submittedName>
        <fullName evidence="1">Uncharacterized protein</fullName>
    </submittedName>
</protein>
<evidence type="ECO:0000313" key="2">
    <source>
        <dbReference type="Proteomes" id="UP000324897"/>
    </source>
</evidence>
<dbReference type="AlphaFoldDB" id="A0A5J9VUY0"/>
<dbReference type="OrthoDB" id="1433466at2759"/>
<dbReference type="Proteomes" id="UP000324897">
    <property type="component" value="Chromosome 4"/>
</dbReference>
<dbReference type="EMBL" id="RWGY01000007">
    <property type="protein sequence ID" value="TVU39427.1"/>
    <property type="molecule type" value="Genomic_DNA"/>
</dbReference>
<proteinExistence type="predicted"/>
<name>A0A5J9VUY0_9POAL</name>
<dbReference type="InterPro" id="IPR007877">
    <property type="entry name" value="DUF707"/>
</dbReference>
<gene>
    <name evidence="1" type="ORF">EJB05_12846</name>
</gene>
<dbReference type="Gramene" id="TVU39427">
    <property type="protein sequence ID" value="TVU39427"/>
    <property type="gene ID" value="EJB05_12846"/>
</dbReference>
<keyword evidence="2" id="KW-1185">Reference proteome</keyword>